<name>A0A369JQB2_HYPMA</name>
<evidence type="ECO:0000313" key="3">
    <source>
        <dbReference type="EMBL" id="RDB24018.1"/>
    </source>
</evidence>
<dbReference type="OrthoDB" id="2322499at2759"/>
<feature type="domain" description="F-box" evidence="2">
    <location>
        <begin position="56"/>
        <end position="105"/>
    </location>
</feature>
<dbReference type="CDD" id="cd09917">
    <property type="entry name" value="F-box_SF"/>
    <property type="match status" value="1"/>
</dbReference>
<dbReference type="InterPro" id="IPR001810">
    <property type="entry name" value="F-box_dom"/>
</dbReference>
<protein>
    <recommendedName>
        <fullName evidence="2">F-box domain-containing protein</fullName>
    </recommendedName>
</protein>
<accession>A0A369JQB2</accession>
<dbReference type="SMART" id="SM00256">
    <property type="entry name" value="FBOX"/>
    <property type="match status" value="1"/>
</dbReference>
<comment type="caution">
    <text evidence="3">The sequence shown here is derived from an EMBL/GenBank/DDBJ whole genome shotgun (WGS) entry which is preliminary data.</text>
</comment>
<gene>
    <name evidence="3" type="ORF">Hypma_008642</name>
</gene>
<dbReference type="Pfam" id="PF12937">
    <property type="entry name" value="F-box-like"/>
    <property type="match status" value="1"/>
</dbReference>
<dbReference type="STRING" id="39966.A0A369JQB2"/>
<dbReference type="Gene3D" id="1.20.1280.50">
    <property type="match status" value="1"/>
</dbReference>
<evidence type="ECO:0000313" key="4">
    <source>
        <dbReference type="Proteomes" id="UP000076154"/>
    </source>
</evidence>
<organism evidence="3 4">
    <name type="scientific">Hypsizygus marmoreus</name>
    <name type="common">White beech mushroom</name>
    <name type="synonym">Agaricus marmoreus</name>
    <dbReference type="NCBI Taxonomy" id="39966"/>
    <lineage>
        <taxon>Eukaryota</taxon>
        <taxon>Fungi</taxon>
        <taxon>Dikarya</taxon>
        <taxon>Basidiomycota</taxon>
        <taxon>Agaricomycotina</taxon>
        <taxon>Agaricomycetes</taxon>
        <taxon>Agaricomycetidae</taxon>
        <taxon>Agaricales</taxon>
        <taxon>Tricholomatineae</taxon>
        <taxon>Lyophyllaceae</taxon>
        <taxon>Hypsizygus</taxon>
    </lineage>
</organism>
<dbReference type="EMBL" id="LUEZ02000045">
    <property type="protein sequence ID" value="RDB24018.1"/>
    <property type="molecule type" value="Genomic_DNA"/>
</dbReference>
<proteinExistence type="predicted"/>
<keyword evidence="4" id="KW-1185">Reference proteome</keyword>
<dbReference type="InParanoid" id="A0A369JQB2"/>
<dbReference type="SUPFAM" id="SSF81383">
    <property type="entry name" value="F-box domain"/>
    <property type="match status" value="1"/>
</dbReference>
<dbReference type="PROSITE" id="PS50181">
    <property type="entry name" value="FBOX"/>
    <property type="match status" value="1"/>
</dbReference>
<evidence type="ECO:0000259" key="2">
    <source>
        <dbReference type="PROSITE" id="PS50181"/>
    </source>
</evidence>
<dbReference type="InterPro" id="IPR036047">
    <property type="entry name" value="F-box-like_dom_sf"/>
</dbReference>
<evidence type="ECO:0000256" key="1">
    <source>
        <dbReference type="SAM" id="MobiDB-lite"/>
    </source>
</evidence>
<reference evidence="3" key="1">
    <citation type="submission" date="2018-04" db="EMBL/GenBank/DDBJ databases">
        <title>Whole genome sequencing of Hypsizygus marmoreus.</title>
        <authorList>
            <person name="Choi I.-G."/>
            <person name="Min B."/>
            <person name="Kim J.-G."/>
            <person name="Kim S."/>
            <person name="Oh Y.-L."/>
            <person name="Kong W.-S."/>
            <person name="Park H."/>
            <person name="Jeong J."/>
            <person name="Song E.-S."/>
        </authorList>
    </citation>
    <scope>NUCLEOTIDE SEQUENCE [LARGE SCALE GENOMIC DNA]</scope>
    <source>
        <strain evidence="3">51987-8</strain>
    </source>
</reference>
<sequence>MQRRSTQKAKDKAEKPVYNVDESDDENTQRRKRRRKSQTVPGGSKSKAASGKRGKLEYITEMPLDILFEIFSHLSPSDLLSLARTSKPLRGALMHRSSTYVWKKARSHISGFPDCPNDLSEPQYANLAFDTSCHYCERTQIPNQGIVWCNRTRGCKKCTADNFLYGSDMYGVPRDILPYILLYTRRVGYGAKAYCRRTALKYHDEMKDLQGQALEEWCVLKKAEHISRMEHAELCEIWNQNRAEERSSELENIRLRRYTAIKEKLSAEGWGDEIAKQESDSSFNHLADHKLVRQPRDLTERIWNNVKKTLIDFMADCKVKRLEQEHRKMIRERGAVLREVLAEYASTQPLHAVIPSFADIAILDKFRPIIEDTPIDEEVTAAHFEKAMVELPYHVRAWRRSTDNELVEMMKLCPDIGDRANESMLLLATTFFRCQGCHKQIGYPRILVHKCATCVNFYDKLDESPFFRDLGQRSWNQGRVVSFDQASYRKARWILEDNGFDPDSETTARLNLFDPAFECRACSNSDDGRLIMRWPTVVGHMVHHEREGDLACCGLASLREDEKLLTELLEYAKRSPLSGSYAHFNSWKCIYCRRNVAWQGSFGHLKTIHPEFIPDDYDEAEHVHSFDEHLALQLDASWHILSQPVKVKISDPFVSFKDAFSGYPLFDDGQLDAVAEQMVQVFLGR</sequence>
<feature type="compositionally biased region" description="Low complexity" evidence="1">
    <location>
        <begin position="42"/>
        <end position="51"/>
    </location>
</feature>
<dbReference type="AlphaFoldDB" id="A0A369JQB2"/>
<feature type="region of interest" description="Disordered" evidence="1">
    <location>
        <begin position="1"/>
        <end position="54"/>
    </location>
</feature>
<dbReference type="Proteomes" id="UP000076154">
    <property type="component" value="Unassembled WGS sequence"/>
</dbReference>